<dbReference type="InterPro" id="IPR001867">
    <property type="entry name" value="OmpR/PhoB-type_DNA-bd"/>
</dbReference>
<feature type="compositionally biased region" description="Basic and acidic residues" evidence="3">
    <location>
        <begin position="174"/>
        <end position="191"/>
    </location>
</feature>
<dbReference type="Gene3D" id="1.10.10.10">
    <property type="entry name" value="Winged helix-like DNA-binding domain superfamily/Winged helix DNA-binding domain"/>
    <property type="match status" value="1"/>
</dbReference>
<feature type="region of interest" description="Disordered" evidence="3">
    <location>
        <begin position="154"/>
        <end position="191"/>
    </location>
</feature>
<keyword evidence="7" id="KW-1185">Reference proteome</keyword>
<evidence type="ECO:0000313" key="7">
    <source>
        <dbReference type="Proteomes" id="UP001548189"/>
    </source>
</evidence>
<dbReference type="PROSITE" id="PS51755">
    <property type="entry name" value="OMPR_PHOB"/>
    <property type="match status" value="1"/>
</dbReference>
<dbReference type="EMBL" id="JBEVCJ010000013">
    <property type="protein sequence ID" value="MET1255764.1"/>
    <property type="molecule type" value="Genomic_DNA"/>
</dbReference>
<reference evidence="6 7" key="1">
    <citation type="submission" date="2024-06" db="EMBL/GenBank/DDBJ databases">
        <authorList>
            <person name="Li F."/>
        </authorList>
    </citation>
    <scope>NUCLEOTIDE SEQUENCE [LARGE SCALE GENOMIC DNA]</scope>
    <source>
        <strain evidence="6 7">GXAS 311</strain>
    </source>
</reference>
<dbReference type="InterPro" id="IPR016032">
    <property type="entry name" value="Sig_transdc_resp-reg_C-effctor"/>
</dbReference>
<dbReference type="SUPFAM" id="SSF46894">
    <property type="entry name" value="C-terminal effector domain of the bipartite response regulators"/>
    <property type="match status" value="1"/>
</dbReference>
<feature type="domain" description="OmpR/PhoB-type" evidence="5">
    <location>
        <begin position="1"/>
        <end position="99"/>
    </location>
</feature>
<name>A0ABV2BUY6_9GAMM</name>
<evidence type="ECO:0000256" key="1">
    <source>
        <dbReference type="ARBA" id="ARBA00023125"/>
    </source>
</evidence>
<dbReference type="RefSeq" id="WP_353896350.1">
    <property type="nucleotide sequence ID" value="NZ_JBEVCJ010000013.1"/>
</dbReference>
<keyword evidence="4" id="KW-1133">Transmembrane helix</keyword>
<protein>
    <submittedName>
        <fullName evidence="6">Winged helix-turn-helix domain-containing protein</fullName>
    </submittedName>
</protein>
<dbReference type="Proteomes" id="UP001548189">
    <property type="component" value="Unassembled WGS sequence"/>
</dbReference>
<dbReference type="SMART" id="SM00862">
    <property type="entry name" value="Trans_reg_C"/>
    <property type="match status" value="1"/>
</dbReference>
<keyword evidence="1 2" id="KW-0238">DNA-binding</keyword>
<organism evidence="6 7">
    <name type="scientific">Aliikangiella maris</name>
    <dbReference type="NCBI Taxonomy" id="3162458"/>
    <lineage>
        <taxon>Bacteria</taxon>
        <taxon>Pseudomonadati</taxon>
        <taxon>Pseudomonadota</taxon>
        <taxon>Gammaproteobacteria</taxon>
        <taxon>Oceanospirillales</taxon>
        <taxon>Pleioneaceae</taxon>
        <taxon>Aliikangiella</taxon>
    </lineage>
</organism>
<feature type="compositionally biased region" description="Polar residues" evidence="3">
    <location>
        <begin position="154"/>
        <end position="172"/>
    </location>
</feature>
<keyword evidence="4" id="KW-0472">Membrane</keyword>
<comment type="caution">
    <text evidence="6">The sequence shown here is derived from an EMBL/GenBank/DDBJ whole genome shotgun (WGS) entry which is preliminary data.</text>
</comment>
<gene>
    <name evidence="6" type="ORF">ABVT43_11560</name>
</gene>
<keyword evidence="4" id="KW-0812">Transmembrane</keyword>
<sequence>MEIYQSDTLSINPETGMVNTSAGSERIGPVNMRVLICLIEQQGQVVSRNELFQAVWTNQVVSDDVLTRCIADLRKLLRKHNSTIQYIETIPKRGYRWVQQTQKSKVSAHLGDLTQHTSALQNAGREEGDDVASFAAEFEPVTVDDTLTKSKVSNKALSTENSPSTIEVNAQQHDWPDEQSMREATGELDKETKKTDLPVKYKNKTSYSLTYWQVALMGFVTVLLLSTGSLWLVKQWVATPTTKVALLPFTYENDELKSLALEIEEQLTAALISQSGIQVLARSAYFDNTQSPYPYLVGEFGTQWILEGTARHYSGKNKLTITLVDATSATVFASFSREITTDKTQQAQFVSDFIIQSILPNQTNSD</sequence>
<evidence type="ECO:0000256" key="4">
    <source>
        <dbReference type="SAM" id="Phobius"/>
    </source>
</evidence>
<dbReference type="Pfam" id="PF00486">
    <property type="entry name" value="Trans_reg_C"/>
    <property type="match status" value="1"/>
</dbReference>
<feature type="DNA-binding region" description="OmpR/PhoB-type" evidence="2">
    <location>
        <begin position="1"/>
        <end position="99"/>
    </location>
</feature>
<evidence type="ECO:0000256" key="3">
    <source>
        <dbReference type="SAM" id="MobiDB-lite"/>
    </source>
</evidence>
<feature type="transmembrane region" description="Helical" evidence="4">
    <location>
        <begin position="211"/>
        <end position="233"/>
    </location>
</feature>
<dbReference type="InterPro" id="IPR036388">
    <property type="entry name" value="WH-like_DNA-bd_sf"/>
</dbReference>
<evidence type="ECO:0000256" key="2">
    <source>
        <dbReference type="PROSITE-ProRule" id="PRU01091"/>
    </source>
</evidence>
<proteinExistence type="predicted"/>
<evidence type="ECO:0000259" key="5">
    <source>
        <dbReference type="PROSITE" id="PS51755"/>
    </source>
</evidence>
<evidence type="ECO:0000313" key="6">
    <source>
        <dbReference type="EMBL" id="MET1255764.1"/>
    </source>
</evidence>
<dbReference type="CDD" id="cd00383">
    <property type="entry name" value="trans_reg_C"/>
    <property type="match status" value="1"/>
</dbReference>
<accession>A0ABV2BUY6</accession>